<dbReference type="EMBL" id="SJTG01000002">
    <property type="protein sequence ID" value="TCI10154.1"/>
    <property type="molecule type" value="Genomic_DNA"/>
</dbReference>
<keyword evidence="2 4" id="KW-0238">DNA-binding</keyword>
<evidence type="ECO:0000256" key="2">
    <source>
        <dbReference type="ARBA" id="ARBA00023125"/>
    </source>
</evidence>
<feature type="domain" description="HTH tetR-type" evidence="5">
    <location>
        <begin position="12"/>
        <end position="72"/>
    </location>
</feature>
<dbReference type="InterPro" id="IPR009057">
    <property type="entry name" value="Homeodomain-like_sf"/>
</dbReference>
<comment type="caution">
    <text evidence="6">The sequence shown here is derived from an EMBL/GenBank/DDBJ whole genome shotgun (WGS) entry which is preliminary data.</text>
</comment>
<dbReference type="PANTHER" id="PTHR30055">
    <property type="entry name" value="HTH-TYPE TRANSCRIPTIONAL REGULATOR RUTR"/>
    <property type="match status" value="1"/>
</dbReference>
<dbReference type="GO" id="GO:0000976">
    <property type="term" value="F:transcription cis-regulatory region binding"/>
    <property type="evidence" value="ECO:0007669"/>
    <property type="project" value="TreeGrafter"/>
</dbReference>
<proteinExistence type="predicted"/>
<dbReference type="Proteomes" id="UP000291822">
    <property type="component" value="Unassembled WGS sequence"/>
</dbReference>
<evidence type="ECO:0000313" key="6">
    <source>
        <dbReference type="EMBL" id="TCI10154.1"/>
    </source>
</evidence>
<sequence length="198" mass="21702">MSIAERKGRHRAERESRIVAAARAIAERDGWDAVTVRRLAGEIEYSQPVLYSHFQNRDAIVAAVAIEGFQELTAALQEATRGSSGQRGALENAAKAYLDFALRFPALYEAMFNLPTDLRFADAETRPELRAGFDALATVVTPFCVDADVATETFWAALHGLAGLERSGRIRPSARGERLALLIQAMMASHDNSPDRSL</sequence>
<dbReference type="PROSITE" id="PS50977">
    <property type="entry name" value="HTH_TETR_2"/>
    <property type="match status" value="1"/>
</dbReference>
<evidence type="ECO:0000256" key="4">
    <source>
        <dbReference type="PROSITE-ProRule" id="PRU00335"/>
    </source>
</evidence>
<dbReference type="Gene3D" id="1.10.357.10">
    <property type="entry name" value="Tetracycline Repressor, domain 2"/>
    <property type="match status" value="1"/>
</dbReference>
<evidence type="ECO:0000256" key="1">
    <source>
        <dbReference type="ARBA" id="ARBA00023015"/>
    </source>
</evidence>
<dbReference type="GO" id="GO:0003700">
    <property type="term" value="F:DNA-binding transcription factor activity"/>
    <property type="evidence" value="ECO:0007669"/>
    <property type="project" value="TreeGrafter"/>
</dbReference>
<dbReference type="AlphaFoldDB" id="A0A4R0YXD5"/>
<dbReference type="Pfam" id="PF00440">
    <property type="entry name" value="TetR_N"/>
    <property type="match status" value="1"/>
</dbReference>
<dbReference type="InterPro" id="IPR001647">
    <property type="entry name" value="HTH_TetR"/>
</dbReference>
<dbReference type="RefSeq" id="WP_131407898.1">
    <property type="nucleotide sequence ID" value="NZ_SJTG01000002.1"/>
</dbReference>
<keyword evidence="7" id="KW-1185">Reference proteome</keyword>
<dbReference type="SUPFAM" id="SSF46689">
    <property type="entry name" value="Homeodomain-like"/>
    <property type="match status" value="1"/>
</dbReference>
<keyword evidence="1" id="KW-0805">Transcription regulation</keyword>
<dbReference type="InterPro" id="IPR036271">
    <property type="entry name" value="Tet_transcr_reg_TetR-rel_C_sf"/>
</dbReference>
<evidence type="ECO:0000313" key="7">
    <source>
        <dbReference type="Proteomes" id="UP000291822"/>
    </source>
</evidence>
<dbReference type="PANTHER" id="PTHR30055:SF234">
    <property type="entry name" value="HTH-TYPE TRANSCRIPTIONAL REGULATOR BETI"/>
    <property type="match status" value="1"/>
</dbReference>
<feature type="DNA-binding region" description="H-T-H motif" evidence="4">
    <location>
        <begin position="35"/>
        <end position="54"/>
    </location>
</feature>
<evidence type="ECO:0000259" key="5">
    <source>
        <dbReference type="PROSITE" id="PS50977"/>
    </source>
</evidence>
<evidence type="ECO:0000256" key="3">
    <source>
        <dbReference type="ARBA" id="ARBA00023163"/>
    </source>
</evidence>
<dbReference type="SUPFAM" id="SSF48498">
    <property type="entry name" value="Tetracyclin repressor-like, C-terminal domain"/>
    <property type="match status" value="1"/>
</dbReference>
<accession>A0A4R0YXD5</accession>
<keyword evidence="3" id="KW-0804">Transcription</keyword>
<name>A0A4R0YXD5_9GAMM</name>
<reference evidence="6 7" key="1">
    <citation type="submission" date="2019-02" db="EMBL/GenBank/DDBJ databases">
        <title>Dyella amyloliquefaciens sp. nov., isolated from forest soil.</title>
        <authorList>
            <person name="Gao Z.-H."/>
            <person name="Qiu L.-H."/>
        </authorList>
    </citation>
    <scope>NUCLEOTIDE SEQUENCE [LARGE SCALE GENOMIC DNA]</scope>
    <source>
        <strain evidence="6 7">KACC 12747</strain>
    </source>
</reference>
<gene>
    <name evidence="6" type="ORF">EZM97_14655</name>
</gene>
<dbReference type="InterPro" id="IPR025996">
    <property type="entry name" value="MT1864/Rv1816-like_C"/>
</dbReference>
<dbReference type="InterPro" id="IPR050109">
    <property type="entry name" value="HTH-type_TetR-like_transc_reg"/>
</dbReference>
<dbReference type="Pfam" id="PF13305">
    <property type="entry name" value="TetR_C_33"/>
    <property type="match status" value="1"/>
</dbReference>
<organism evidence="6 7">
    <name type="scientific">Dyella soli</name>
    <dbReference type="NCBI Taxonomy" id="522319"/>
    <lineage>
        <taxon>Bacteria</taxon>
        <taxon>Pseudomonadati</taxon>
        <taxon>Pseudomonadota</taxon>
        <taxon>Gammaproteobacteria</taxon>
        <taxon>Lysobacterales</taxon>
        <taxon>Rhodanobacteraceae</taxon>
        <taxon>Dyella</taxon>
    </lineage>
</organism>
<dbReference type="Gene3D" id="1.10.10.60">
    <property type="entry name" value="Homeodomain-like"/>
    <property type="match status" value="1"/>
</dbReference>
<protein>
    <submittedName>
        <fullName evidence="6">TetR/AcrR family transcriptional regulator</fullName>
    </submittedName>
</protein>